<evidence type="ECO:0000313" key="3">
    <source>
        <dbReference type="Proteomes" id="UP000094526"/>
    </source>
</evidence>
<feature type="region of interest" description="Disordered" evidence="1">
    <location>
        <begin position="57"/>
        <end position="93"/>
    </location>
</feature>
<name>A0A1C1CIZ0_9EURO</name>
<comment type="caution">
    <text evidence="2">The sequence shown here is derived from an EMBL/GenBank/DDBJ whole genome shotgun (WGS) entry which is preliminary data.</text>
</comment>
<dbReference type="VEuPathDB" id="FungiDB:G647_08609"/>
<evidence type="ECO:0000313" key="2">
    <source>
        <dbReference type="EMBL" id="OCT48485.1"/>
    </source>
</evidence>
<evidence type="ECO:0000256" key="1">
    <source>
        <dbReference type="SAM" id="MobiDB-lite"/>
    </source>
</evidence>
<dbReference type="STRING" id="86049.A0A1C1CIZ0"/>
<proteinExistence type="predicted"/>
<dbReference type="OrthoDB" id="1744869at2759"/>
<reference evidence="3" key="1">
    <citation type="submission" date="2015-07" db="EMBL/GenBank/DDBJ databases">
        <authorList>
            <person name="Teixeira M.M."/>
            <person name="Souza R.C."/>
            <person name="Almeida L.G."/>
            <person name="Vicente V.A."/>
            <person name="de Hoog S."/>
            <person name="Bocca A.L."/>
            <person name="de Almeida S.R."/>
            <person name="Vasconcelos A.T."/>
            <person name="Felipe M.S."/>
        </authorList>
    </citation>
    <scope>NUCLEOTIDE SEQUENCE [LARGE SCALE GENOMIC DNA]</scope>
    <source>
        <strain evidence="3">KSF</strain>
    </source>
</reference>
<organism evidence="2 3">
    <name type="scientific">Cladophialophora carrionii</name>
    <dbReference type="NCBI Taxonomy" id="86049"/>
    <lineage>
        <taxon>Eukaryota</taxon>
        <taxon>Fungi</taxon>
        <taxon>Dikarya</taxon>
        <taxon>Ascomycota</taxon>
        <taxon>Pezizomycotina</taxon>
        <taxon>Eurotiomycetes</taxon>
        <taxon>Chaetothyriomycetidae</taxon>
        <taxon>Chaetothyriales</taxon>
        <taxon>Herpotrichiellaceae</taxon>
        <taxon>Cladophialophora</taxon>
    </lineage>
</organism>
<accession>A0A1C1CIZ0</accession>
<protein>
    <submittedName>
        <fullName evidence="2">Uncharacterized protein</fullName>
    </submittedName>
</protein>
<dbReference type="VEuPathDB" id="FungiDB:CLCR_03971"/>
<dbReference type="Proteomes" id="UP000094526">
    <property type="component" value="Unassembled WGS sequence"/>
</dbReference>
<sequence length="608" mass="65833">MQKGVLPCRQWRTLVNIHRHETRELRRHLSRRIAQSAQTPVERNRLDLPHDAKLRNVQSTRASSNLSTSVDGEKSIFQRSRRSGDRFTRDDERSGGIREGFTWLTKNPALVPQNLEQLLAVVADYREKREVVRTIVVLATPSLASLLEPGDFPRDLLPALYHGRRSSSAQEPEMVVRCVYGVVDALPVPGPVPARNDEPSPGLTGTEGLAVFLSSDDGRSRSRYASPMAHGAEDGEAATILEFATACSPSDLDAGDSQGTVTSRHVSLPVANTIFVNGQRSTLFEDGWRIKFGETDEATVNYLGRKSLSSYHIDLGCHPDEIVEGGSSPLQQLTEPRKVLGSMGNVLAQIEVGAEAVPASRELEKAVQAFIERNPTSTAQGPLLVYALIRPQSMTTPTKGSRDGQPYPPLSVLEALWRGAKLFKVSGGGGGWGKRQGLLSLEAAVNFQGRDSQSTAGFPDLDDEESVVEALGSRGIIPPSSTVEFLVHSPSPARSDPQAQKCSPALSETQTSTVVLGTGADPDTRDDVAMDHDSNDTGVQFVPRHFGMISYGGAALTSISRAPFSHLAPIKRTETRLDVPNTRFILGGERQHFPDLDLDAGGVGTGFR</sequence>
<feature type="compositionally biased region" description="Polar residues" evidence="1">
    <location>
        <begin position="497"/>
        <end position="511"/>
    </location>
</feature>
<dbReference type="AlphaFoldDB" id="A0A1C1CIZ0"/>
<feature type="compositionally biased region" description="Basic and acidic residues" evidence="1">
    <location>
        <begin position="71"/>
        <end position="93"/>
    </location>
</feature>
<feature type="compositionally biased region" description="Polar residues" evidence="1">
    <location>
        <begin position="57"/>
        <end position="70"/>
    </location>
</feature>
<gene>
    <name evidence="2" type="ORF">CLCR_03971</name>
</gene>
<keyword evidence="3" id="KW-1185">Reference proteome</keyword>
<dbReference type="EMBL" id="LGRB01000012">
    <property type="protein sequence ID" value="OCT48485.1"/>
    <property type="molecule type" value="Genomic_DNA"/>
</dbReference>
<feature type="region of interest" description="Disordered" evidence="1">
    <location>
        <begin position="488"/>
        <end position="511"/>
    </location>
</feature>
<dbReference type="eggNOG" id="ENOG502SB4N">
    <property type="taxonomic scope" value="Eukaryota"/>
</dbReference>